<dbReference type="PANTHER" id="PTHR43196">
    <property type="entry name" value="SULFATE ADENYLYLTRANSFERASE SUBUNIT 2"/>
    <property type="match status" value="1"/>
</dbReference>
<evidence type="ECO:0000313" key="3">
    <source>
        <dbReference type="Proteomes" id="UP000783588"/>
    </source>
</evidence>
<dbReference type="Pfam" id="PF01507">
    <property type="entry name" value="PAPS_reduct"/>
    <property type="match status" value="1"/>
</dbReference>
<dbReference type="InterPro" id="IPR002500">
    <property type="entry name" value="PAPS_reduct_dom"/>
</dbReference>
<accession>A0ABS6EPF7</accession>
<name>A0ABS6EPF7_9FIRM</name>
<dbReference type="EMBL" id="JAHLQI010000001">
    <property type="protein sequence ID" value="MBU5489112.1"/>
    <property type="molecule type" value="Genomic_DNA"/>
</dbReference>
<protein>
    <submittedName>
        <fullName evidence="2">Phosphoadenosine phosphosulfate reductase family protein</fullName>
    </submittedName>
</protein>
<reference evidence="2 3" key="1">
    <citation type="submission" date="2021-06" db="EMBL/GenBank/DDBJ databases">
        <authorList>
            <person name="Sun Q."/>
            <person name="Li D."/>
        </authorList>
    </citation>
    <scope>NUCLEOTIDE SEQUENCE [LARGE SCALE GENOMIC DNA]</scope>
    <source>
        <strain evidence="2 3">MSJd-7</strain>
    </source>
</reference>
<proteinExistence type="predicted"/>
<evidence type="ECO:0000313" key="2">
    <source>
        <dbReference type="EMBL" id="MBU5489112.1"/>
    </source>
</evidence>
<gene>
    <name evidence="2" type="ORF">KQI75_00475</name>
</gene>
<dbReference type="Proteomes" id="UP000783588">
    <property type="component" value="Unassembled WGS sequence"/>
</dbReference>
<comment type="caution">
    <text evidence="2">The sequence shown here is derived from an EMBL/GenBank/DDBJ whole genome shotgun (WGS) entry which is preliminary data.</text>
</comment>
<dbReference type="InterPro" id="IPR050128">
    <property type="entry name" value="Sulfate_adenylyltrnsfr_sub2"/>
</dbReference>
<keyword evidence="3" id="KW-1185">Reference proteome</keyword>
<evidence type="ECO:0000259" key="1">
    <source>
        <dbReference type="Pfam" id="PF01507"/>
    </source>
</evidence>
<organism evidence="2 3">
    <name type="scientific">Butyricicoccus intestinisimiae</name>
    <dbReference type="NCBI Taxonomy" id="2841509"/>
    <lineage>
        <taxon>Bacteria</taxon>
        <taxon>Bacillati</taxon>
        <taxon>Bacillota</taxon>
        <taxon>Clostridia</taxon>
        <taxon>Eubacteriales</taxon>
        <taxon>Butyricicoccaceae</taxon>
        <taxon>Butyricicoccus</taxon>
    </lineage>
</organism>
<feature type="domain" description="Phosphoadenosine phosphosulphate reductase" evidence="1">
    <location>
        <begin position="10"/>
        <end position="210"/>
    </location>
</feature>
<dbReference type="PANTHER" id="PTHR43196:SF2">
    <property type="entry name" value="PHOSPHOADENOSINE PHOSPHOSULFATE REDUCTASE"/>
    <property type="match status" value="1"/>
</dbReference>
<sequence>MSQQIYEKPLLLTYSGGKDSDLTVNLAVKAGIPFEIVHSLTTVDMPETVYHTRQVFAKLEEKGFSCKIIKPTYKNAPVTMWTLIPQKSMPPTRFARYCCSVLKETAGKGRFIATGVRRAESAKRASRESFEIIGSRKQYSVLLSDNEVFMQDNTEKRTMFETCRPKAKRTVNPIIDWTDDDVWDYIAAENINVNPKYRDGYKRVGCVGCPLSSKCNRTREFEEYPTYKRAYIRAFDKMLDVRKAKGLATEWKTGEEVFEWWVNR</sequence>